<dbReference type="AlphaFoldDB" id="A0A016WF45"/>
<feature type="compositionally biased region" description="Polar residues" evidence="1">
    <location>
        <begin position="17"/>
        <end position="32"/>
    </location>
</feature>
<name>A0A016WF45_9BILA</name>
<feature type="region of interest" description="Disordered" evidence="1">
    <location>
        <begin position="1"/>
        <end position="32"/>
    </location>
</feature>
<proteinExistence type="predicted"/>
<gene>
    <name evidence="2" type="primary">Acey_s0729.g1890</name>
    <name evidence="2" type="ORF">Y032_0729g1890</name>
</gene>
<dbReference type="EMBL" id="JARK01000329">
    <property type="protein sequence ID" value="EYC38260.1"/>
    <property type="molecule type" value="Genomic_DNA"/>
</dbReference>
<sequence length="66" mass="7763">MLQDDRRRWHRLAQPTVAKTGNANTKYRQSPQVNPDYQIRGARRLVAPIRSPIHNSLTLRMLFSTY</sequence>
<dbReference type="Proteomes" id="UP000024635">
    <property type="component" value="Unassembled WGS sequence"/>
</dbReference>
<comment type="caution">
    <text evidence="2">The sequence shown here is derived from an EMBL/GenBank/DDBJ whole genome shotgun (WGS) entry which is preliminary data.</text>
</comment>
<accession>A0A016WF45</accession>
<organism evidence="2 3">
    <name type="scientific">Ancylostoma ceylanicum</name>
    <dbReference type="NCBI Taxonomy" id="53326"/>
    <lineage>
        <taxon>Eukaryota</taxon>
        <taxon>Metazoa</taxon>
        <taxon>Ecdysozoa</taxon>
        <taxon>Nematoda</taxon>
        <taxon>Chromadorea</taxon>
        <taxon>Rhabditida</taxon>
        <taxon>Rhabditina</taxon>
        <taxon>Rhabditomorpha</taxon>
        <taxon>Strongyloidea</taxon>
        <taxon>Ancylostomatidae</taxon>
        <taxon>Ancylostomatinae</taxon>
        <taxon>Ancylostoma</taxon>
    </lineage>
</organism>
<protein>
    <submittedName>
        <fullName evidence="2">Uncharacterized protein</fullName>
    </submittedName>
</protein>
<keyword evidence="3" id="KW-1185">Reference proteome</keyword>
<evidence type="ECO:0000313" key="2">
    <source>
        <dbReference type="EMBL" id="EYC38260.1"/>
    </source>
</evidence>
<evidence type="ECO:0000256" key="1">
    <source>
        <dbReference type="SAM" id="MobiDB-lite"/>
    </source>
</evidence>
<evidence type="ECO:0000313" key="3">
    <source>
        <dbReference type="Proteomes" id="UP000024635"/>
    </source>
</evidence>
<reference evidence="3" key="1">
    <citation type="journal article" date="2015" name="Nat. Genet.">
        <title>The genome and transcriptome of the zoonotic hookworm Ancylostoma ceylanicum identify infection-specific gene families.</title>
        <authorList>
            <person name="Schwarz E.M."/>
            <person name="Hu Y."/>
            <person name="Antoshechkin I."/>
            <person name="Miller M.M."/>
            <person name="Sternberg P.W."/>
            <person name="Aroian R.V."/>
        </authorList>
    </citation>
    <scope>NUCLEOTIDE SEQUENCE</scope>
    <source>
        <strain evidence="3">HY135</strain>
    </source>
</reference>